<evidence type="ECO:0000256" key="2">
    <source>
        <dbReference type="SAM" id="SignalP"/>
    </source>
</evidence>
<organism evidence="3 4">
    <name type="scientific">Vibrio chanodichtyis</name>
    <dbReference type="NCBI Taxonomy" id="3027932"/>
    <lineage>
        <taxon>Bacteria</taxon>
        <taxon>Pseudomonadati</taxon>
        <taxon>Pseudomonadota</taxon>
        <taxon>Gammaproteobacteria</taxon>
        <taxon>Vibrionales</taxon>
        <taxon>Vibrionaceae</taxon>
        <taxon>Vibrio</taxon>
    </lineage>
</organism>
<keyword evidence="1" id="KW-0472">Membrane</keyword>
<dbReference type="RefSeq" id="WP_274721303.1">
    <property type="nucleotide sequence ID" value="NZ_JARBFT010000001.1"/>
</dbReference>
<keyword evidence="1" id="KW-0812">Transmembrane</keyword>
<feature type="chain" id="PRO_5045132768" description="Integral membrane protein" evidence="2">
    <location>
        <begin position="18"/>
        <end position="246"/>
    </location>
</feature>
<keyword evidence="2" id="KW-0732">Signal</keyword>
<evidence type="ECO:0000313" key="4">
    <source>
        <dbReference type="Proteomes" id="UP001216189"/>
    </source>
</evidence>
<keyword evidence="4" id="KW-1185">Reference proteome</keyword>
<feature type="transmembrane region" description="Helical" evidence="1">
    <location>
        <begin position="91"/>
        <end position="108"/>
    </location>
</feature>
<feature type="signal peptide" evidence="2">
    <location>
        <begin position="1"/>
        <end position="17"/>
    </location>
</feature>
<comment type="caution">
    <text evidence="3">The sequence shown here is derived from an EMBL/GenBank/DDBJ whole genome shotgun (WGS) entry which is preliminary data.</text>
</comment>
<keyword evidence="1" id="KW-1133">Transmembrane helix</keyword>
<feature type="transmembrane region" description="Helical" evidence="1">
    <location>
        <begin position="194"/>
        <end position="213"/>
    </location>
</feature>
<sequence>MLLSALQFLSAALCSMAAAHVVGVSDGAIPIIAFLIPSLWLTLRFSSLVLLVTLGAFAATLPLQPIALSVSQWVVIPLLMVAFSAHSNWRVVAVCALMAITLYVGIMVTQSAGKLEGSPLITLGQLLLVMLTWWVARGWQPSPSHHWWVLGLLVPLWVAEQFDAVAIALLLTGMLAAGEQLLSKSASMINWSNLLGWSLPCVSFATLVLSPSIEIPKPVFVVWISILATAWITDYVLKSTEQASQP</sequence>
<evidence type="ECO:0000256" key="1">
    <source>
        <dbReference type="SAM" id="Phobius"/>
    </source>
</evidence>
<dbReference type="Proteomes" id="UP001216189">
    <property type="component" value="Unassembled WGS sequence"/>
</dbReference>
<dbReference type="EMBL" id="JARBFT010000001">
    <property type="protein sequence ID" value="MDE1513532.1"/>
    <property type="molecule type" value="Genomic_DNA"/>
</dbReference>
<feature type="transmembrane region" description="Helical" evidence="1">
    <location>
        <begin position="120"/>
        <end position="136"/>
    </location>
</feature>
<feature type="transmembrane region" description="Helical" evidence="1">
    <location>
        <begin position="29"/>
        <end position="54"/>
    </location>
</feature>
<name>A0ABT5UVT3_9VIBR</name>
<gene>
    <name evidence="3" type="ORF">PUN32_00710</name>
</gene>
<protein>
    <recommendedName>
        <fullName evidence="5">Integral membrane protein</fullName>
    </recommendedName>
</protein>
<proteinExistence type="predicted"/>
<feature type="transmembrane region" description="Helical" evidence="1">
    <location>
        <begin position="219"/>
        <end position="237"/>
    </location>
</feature>
<evidence type="ECO:0000313" key="3">
    <source>
        <dbReference type="EMBL" id="MDE1513532.1"/>
    </source>
</evidence>
<reference evidence="3 4" key="1">
    <citation type="submission" date="2023-02" db="EMBL/GenBank/DDBJ databases">
        <title>Vibrio intestini sp. nov., a close relative of Vibrio cholerae isolated from the intestine of Healthy Culter dabryi.</title>
        <authorList>
            <person name="Wu N."/>
        </authorList>
    </citation>
    <scope>NUCLEOTIDE SEQUENCE [LARGE SCALE GENOMIC DNA]</scope>
    <source>
        <strain evidence="3 4">DSL-7</strain>
    </source>
</reference>
<evidence type="ECO:0008006" key="5">
    <source>
        <dbReference type="Google" id="ProtNLM"/>
    </source>
</evidence>
<feature type="transmembrane region" description="Helical" evidence="1">
    <location>
        <begin position="148"/>
        <end position="173"/>
    </location>
</feature>
<accession>A0ABT5UVT3</accession>